<dbReference type="InterPro" id="IPR041588">
    <property type="entry name" value="Integrase_H2C2"/>
</dbReference>
<accession>C5K678</accession>
<organism evidence="3">
    <name type="scientific">Perkinsus marinus (strain ATCC 50983 / TXsc)</name>
    <dbReference type="NCBI Taxonomy" id="423536"/>
    <lineage>
        <taxon>Eukaryota</taxon>
        <taxon>Sar</taxon>
        <taxon>Alveolata</taxon>
        <taxon>Perkinsozoa</taxon>
        <taxon>Perkinsea</taxon>
        <taxon>Perkinsida</taxon>
        <taxon>Perkinsidae</taxon>
        <taxon>Perkinsus</taxon>
    </lineage>
</organism>
<dbReference type="Pfam" id="PF17921">
    <property type="entry name" value="Integrase_H2C2"/>
    <property type="match status" value="1"/>
</dbReference>
<proteinExistence type="predicted"/>
<evidence type="ECO:0000313" key="2">
    <source>
        <dbReference type="EMBL" id="EER20006.1"/>
    </source>
</evidence>
<dbReference type="Gene3D" id="1.10.340.70">
    <property type="match status" value="1"/>
</dbReference>
<sequence>MHRSANNLADPYTRSYDPQELDSEAAQRWLISLTEGGSTFSEGADPTQDVFTITESGEEASTLDLAESVYSWIVAKQQEDPFCRFIRYLKNDLEKAPKEIDIENFNAADLCKIKALYCINTEENQAVVRLQIGRDAEPNNEGSLLVPPGARQKVLISFHGYSCHRNSKFQYVKMAEFYYWKGIRRDVRAFCKSCPACQQAKGHGSLVDEEVLLNSRVYLDANTVLSIDWIGPVNETGIRVNLPTEPKLGPTSHSFVPDENIKYYSRLYGLSGAEVVRYLGINYSL</sequence>
<dbReference type="OrthoDB" id="425619at2759"/>
<dbReference type="Proteomes" id="UP000007800">
    <property type="component" value="Unassembled WGS sequence"/>
</dbReference>
<dbReference type="AlphaFoldDB" id="C5K678"/>
<feature type="domain" description="Integrase zinc-binding" evidence="1">
    <location>
        <begin position="146"/>
        <end position="201"/>
    </location>
</feature>
<name>C5K678_PERM5</name>
<protein>
    <recommendedName>
        <fullName evidence="1">Integrase zinc-binding domain-containing protein</fullName>
    </recommendedName>
</protein>
<dbReference type="RefSeq" id="XP_002788210.1">
    <property type="nucleotide sequence ID" value="XM_002788164.1"/>
</dbReference>
<dbReference type="GeneID" id="9058840"/>
<evidence type="ECO:0000313" key="3">
    <source>
        <dbReference type="Proteomes" id="UP000007800"/>
    </source>
</evidence>
<evidence type="ECO:0000259" key="1">
    <source>
        <dbReference type="Pfam" id="PF17921"/>
    </source>
</evidence>
<reference evidence="2 3" key="1">
    <citation type="submission" date="2008-07" db="EMBL/GenBank/DDBJ databases">
        <authorList>
            <person name="El-Sayed N."/>
            <person name="Caler E."/>
            <person name="Inman J."/>
            <person name="Amedeo P."/>
            <person name="Hass B."/>
            <person name="Wortman J."/>
        </authorList>
    </citation>
    <scope>NUCLEOTIDE SEQUENCE [LARGE SCALE GENOMIC DNA]</scope>
    <source>
        <strain evidence="3">ATCC 50983 / TXsc</strain>
    </source>
</reference>
<dbReference type="EMBL" id="GG670856">
    <property type="protein sequence ID" value="EER20006.1"/>
    <property type="molecule type" value="Genomic_DNA"/>
</dbReference>
<dbReference type="InParanoid" id="C5K678"/>
<keyword evidence="3" id="KW-1185">Reference proteome</keyword>
<gene>
    <name evidence="2" type="ORF">Pmar_PMAR001628</name>
</gene>